<dbReference type="EC" id="1.15.1.1" evidence="1"/>
<dbReference type="InterPro" id="IPR036423">
    <property type="entry name" value="SOD-like_Cu/Zn_dom_sf"/>
</dbReference>
<evidence type="ECO:0000256" key="2">
    <source>
        <dbReference type="SAM" id="MobiDB-lite"/>
    </source>
</evidence>
<organism evidence="4 5">
    <name type="scientific">Guyanagaster necrorhizus</name>
    <dbReference type="NCBI Taxonomy" id="856835"/>
    <lineage>
        <taxon>Eukaryota</taxon>
        <taxon>Fungi</taxon>
        <taxon>Dikarya</taxon>
        <taxon>Basidiomycota</taxon>
        <taxon>Agaricomycotina</taxon>
        <taxon>Agaricomycetes</taxon>
        <taxon>Agaricomycetidae</taxon>
        <taxon>Agaricales</taxon>
        <taxon>Marasmiineae</taxon>
        <taxon>Physalacriaceae</taxon>
        <taxon>Guyanagaster</taxon>
    </lineage>
</organism>
<dbReference type="AlphaFoldDB" id="A0A9P7VG44"/>
<evidence type="ECO:0000256" key="1">
    <source>
        <dbReference type="RuleBase" id="RU000393"/>
    </source>
</evidence>
<keyword evidence="1" id="KW-0862">Zinc</keyword>
<dbReference type="Proteomes" id="UP000812287">
    <property type="component" value="Unassembled WGS sequence"/>
</dbReference>
<feature type="region of interest" description="Disordered" evidence="2">
    <location>
        <begin position="1"/>
        <end position="33"/>
    </location>
</feature>
<comment type="caution">
    <text evidence="4">The sequence shown here is derived from an EMBL/GenBank/DDBJ whole genome shotgun (WGS) entry which is preliminary data.</text>
</comment>
<evidence type="ECO:0000259" key="3">
    <source>
        <dbReference type="Pfam" id="PF00080"/>
    </source>
</evidence>
<sequence>MRFPRPGRPAFLLPSPPQLPRSTSGNLTDNCTSVGEHYNSFNTHGGPTDPITKRHVGDLGNIQSDGSGVTVLDITDEIISLNGPLSIIGPSMVVHAGTDDLGKGGTNLSLTTGNSGGRVACGVIGLS</sequence>
<dbReference type="PROSITE" id="PS00332">
    <property type="entry name" value="SOD_CU_ZN_2"/>
    <property type="match status" value="1"/>
</dbReference>
<keyword evidence="1" id="KW-0186">Copper</keyword>
<dbReference type="GO" id="GO:0005507">
    <property type="term" value="F:copper ion binding"/>
    <property type="evidence" value="ECO:0007669"/>
    <property type="project" value="InterPro"/>
</dbReference>
<dbReference type="InterPro" id="IPR018152">
    <property type="entry name" value="SOD_Cu/Zn_BS"/>
</dbReference>
<comment type="cofactor">
    <cofactor evidence="1">
        <name>Cu cation</name>
        <dbReference type="ChEBI" id="CHEBI:23378"/>
    </cofactor>
    <text evidence="1">Binds 1 copper ion per subunit.</text>
</comment>
<comment type="catalytic activity">
    <reaction evidence="1">
        <text>2 superoxide + 2 H(+) = H2O2 + O2</text>
        <dbReference type="Rhea" id="RHEA:20696"/>
        <dbReference type="ChEBI" id="CHEBI:15378"/>
        <dbReference type="ChEBI" id="CHEBI:15379"/>
        <dbReference type="ChEBI" id="CHEBI:16240"/>
        <dbReference type="ChEBI" id="CHEBI:18421"/>
        <dbReference type="EC" id="1.15.1.1"/>
    </reaction>
</comment>
<dbReference type="PRINTS" id="PR00068">
    <property type="entry name" value="CUZNDISMTASE"/>
</dbReference>
<name>A0A9P7VG44_9AGAR</name>
<keyword evidence="1" id="KW-0560">Oxidoreductase</keyword>
<comment type="similarity">
    <text evidence="1">Belongs to the Cu-Zn superoxide dismutase family.</text>
</comment>
<accession>A0A9P7VG44</accession>
<proteinExistence type="inferred from homology"/>
<protein>
    <recommendedName>
        <fullName evidence="1">Superoxide dismutase [Cu-Zn]</fullName>
        <ecNumber evidence="1">1.15.1.1</ecNumber>
    </recommendedName>
</protein>
<dbReference type="GeneID" id="66111544"/>
<dbReference type="GO" id="GO:0004784">
    <property type="term" value="F:superoxide dismutase activity"/>
    <property type="evidence" value="ECO:0007669"/>
    <property type="project" value="UniProtKB-EC"/>
</dbReference>
<dbReference type="Pfam" id="PF00080">
    <property type="entry name" value="Sod_Cu"/>
    <property type="match status" value="1"/>
</dbReference>
<dbReference type="CDD" id="cd00305">
    <property type="entry name" value="Cu-Zn_Superoxide_Dismutase"/>
    <property type="match status" value="1"/>
</dbReference>
<feature type="compositionally biased region" description="Polar residues" evidence="2">
    <location>
        <begin position="20"/>
        <end position="33"/>
    </location>
</feature>
<dbReference type="EMBL" id="MU250592">
    <property type="protein sequence ID" value="KAG7439511.1"/>
    <property type="molecule type" value="Genomic_DNA"/>
</dbReference>
<dbReference type="PANTHER" id="PTHR10003">
    <property type="entry name" value="SUPEROXIDE DISMUTASE CU-ZN -RELATED"/>
    <property type="match status" value="1"/>
</dbReference>
<dbReference type="OrthoDB" id="2015551at2759"/>
<dbReference type="InterPro" id="IPR001424">
    <property type="entry name" value="SOD_Cu_Zn_dom"/>
</dbReference>
<dbReference type="Gene3D" id="2.60.40.200">
    <property type="entry name" value="Superoxide dismutase, copper/zinc binding domain"/>
    <property type="match status" value="1"/>
</dbReference>
<evidence type="ECO:0000313" key="4">
    <source>
        <dbReference type="EMBL" id="KAG7439511.1"/>
    </source>
</evidence>
<reference evidence="4" key="1">
    <citation type="submission" date="2020-11" db="EMBL/GenBank/DDBJ databases">
        <title>Adaptations for nitrogen fixation in a non-lichenized fungal sporocarp promotes dispersal by wood-feeding termites.</title>
        <authorList>
            <consortium name="DOE Joint Genome Institute"/>
            <person name="Koch R.A."/>
            <person name="Yoon G."/>
            <person name="Arayal U."/>
            <person name="Lail K."/>
            <person name="Amirebrahimi M."/>
            <person name="Labutti K."/>
            <person name="Lipzen A."/>
            <person name="Riley R."/>
            <person name="Barry K."/>
            <person name="Henrissat B."/>
            <person name="Grigoriev I.V."/>
            <person name="Herr J.R."/>
            <person name="Aime M.C."/>
        </authorList>
    </citation>
    <scope>NUCLEOTIDE SEQUENCE</scope>
    <source>
        <strain evidence="4">MCA 3950</strain>
    </source>
</reference>
<dbReference type="RefSeq" id="XP_043033011.1">
    <property type="nucleotide sequence ID" value="XM_043189247.1"/>
</dbReference>
<dbReference type="InterPro" id="IPR024134">
    <property type="entry name" value="SOD_Cu/Zn_/chaperone"/>
</dbReference>
<feature type="domain" description="Superoxide dismutase copper/zinc binding" evidence="3">
    <location>
        <begin position="24"/>
        <end position="124"/>
    </location>
</feature>
<gene>
    <name evidence="4" type="ORF">BT62DRAFT_976835</name>
</gene>
<evidence type="ECO:0000313" key="5">
    <source>
        <dbReference type="Proteomes" id="UP000812287"/>
    </source>
</evidence>
<keyword evidence="1" id="KW-0479">Metal-binding</keyword>
<keyword evidence="5" id="KW-1185">Reference proteome</keyword>
<dbReference type="SUPFAM" id="SSF49329">
    <property type="entry name" value="Cu,Zn superoxide dismutase-like"/>
    <property type="match status" value="1"/>
</dbReference>
<comment type="cofactor">
    <cofactor evidence="1">
        <name>Zn(2+)</name>
        <dbReference type="ChEBI" id="CHEBI:29105"/>
    </cofactor>
    <text evidence="1">Binds 1 zinc ion per subunit.</text>
</comment>
<comment type="function">
    <text evidence="1">Destroys radicals which are normally produced within the cells and which are toxic to biological systems.</text>
</comment>